<feature type="compositionally biased region" description="Basic and acidic residues" evidence="1">
    <location>
        <begin position="92"/>
        <end position="105"/>
    </location>
</feature>
<name>A0A5J4VF50_9EUKA</name>
<dbReference type="Proteomes" id="UP000324800">
    <property type="component" value="Unassembled WGS sequence"/>
</dbReference>
<gene>
    <name evidence="2" type="ORF">EZS28_023287</name>
</gene>
<feature type="region of interest" description="Disordered" evidence="1">
    <location>
        <begin position="80"/>
        <end position="105"/>
    </location>
</feature>
<proteinExistence type="predicted"/>
<dbReference type="EMBL" id="SNRW01007473">
    <property type="protein sequence ID" value="KAA6381187.1"/>
    <property type="molecule type" value="Genomic_DNA"/>
</dbReference>
<dbReference type="AlphaFoldDB" id="A0A5J4VF50"/>
<evidence type="ECO:0000313" key="2">
    <source>
        <dbReference type="EMBL" id="KAA6381187.1"/>
    </source>
</evidence>
<evidence type="ECO:0000256" key="1">
    <source>
        <dbReference type="SAM" id="MobiDB-lite"/>
    </source>
</evidence>
<evidence type="ECO:0000313" key="3">
    <source>
        <dbReference type="Proteomes" id="UP000324800"/>
    </source>
</evidence>
<sequence>MHHGSWEEQWEPFELLKLLWIRQTPYAASQFNYRRGAAVGRRFQSRRCGGRGRGAFGFNFKPLRGQCAIMGMSIQSECNEEVTDSAEQGVQRSEKRSVEGKESLG</sequence>
<comment type="caution">
    <text evidence="2">The sequence shown here is derived from an EMBL/GenBank/DDBJ whole genome shotgun (WGS) entry which is preliminary data.</text>
</comment>
<accession>A0A5J4VF50</accession>
<organism evidence="2 3">
    <name type="scientific">Streblomastix strix</name>
    <dbReference type="NCBI Taxonomy" id="222440"/>
    <lineage>
        <taxon>Eukaryota</taxon>
        <taxon>Metamonada</taxon>
        <taxon>Preaxostyla</taxon>
        <taxon>Oxymonadida</taxon>
        <taxon>Streblomastigidae</taxon>
        <taxon>Streblomastix</taxon>
    </lineage>
</organism>
<protein>
    <submittedName>
        <fullName evidence="2">Uncharacterized protein</fullName>
    </submittedName>
</protein>
<reference evidence="2 3" key="1">
    <citation type="submission" date="2019-03" db="EMBL/GenBank/DDBJ databases">
        <title>Single cell metagenomics reveals metabolic interactions within the superorganism composed of flagellate Streblomastix strix and complex community of Bacteroidetes bacteria on its surface.</title>
        <authorList>
            <person name="Treitli S.C."/>
            <person name="Kolisko M."/>
            <person name="Husnik F."/>
            <person name="Keeling P."/>
            <person name="Hampl V."/>
        </authorList>
    </citation>
    <scope>NUCLEOTIDE SEQUENCE [LARGE SCALE GENOMIC DNA]</scope>
    <source>
        <strain evidence="2">ST1C</strain>
    </source>
</reference>